<dbReference type="EMBL" id="QGKV02001507">
    <property type="protein sequence ID" value="KAF3528340.1"/>
    <property type="molecule type" value="Genomic_DNA"/>
</dbReference>
<evidence type="ECO:0000259" key="1">
    <source>
        <dbReference type="Pfam" id="PF03478"/>
    </source>
</evidence>
<dbReference type="InterPro" id="IPR005174">
    <property type="entry name" value="KIB1-4_b-propeller"/>
</dbReference>
<accession>A0ABQ7B838</accession>
<dbReference type="Pfam" id="PF03478">
    <property type="entry name" value="Beta-prop_KIB1-4"/>
    <property type="match status" value="1"/>
</dbReference>
<gene>
    <name evidence="2" type="ORF">DY000_02038020</name>
</gene>
<dbReference type="Proteomes" id="UP000266723">
    <property type="component" value="Unassembled WGS sequence"/>
</dbReference>
<evidence type="ECO:0000313" key="2">
    <source>
        <dbReference type="EMBL" id="KAF3528340.1"/>
    </source>
</evidence>
<feature type="domain" description="KIB1-4 beta-propeller" evidence="1">
    <location>
        <begin position="47"/>
        <end position="173"/>
    </location>
</feature>
<name>A0ABQ7B838_BRACR</name>
<comment type="caution">
    <text evidence="2">The sequence shown here is derived from an EMBL/GenBank/DDBJ whole genome shotgun (WGS) entry which is preliminary data.</text>
</comment>
<sequence length="181" mass="20531">MMSSPDLHRSLKRTMPQFSRSPGLMLFPKDGGFVLYDPKEDNIQRNVGDFPECRFLANSGNWLLVLDSGSSLYIIDVFSKETIPLPSLESIESADCVVKRVGDREFIREESGAIYKDLSADVVRGLLWVSESGKEYVVVWLFDLPGHSYMSFCKNGDTHYTDIPLVFDDYAFHKFDGLSLK</sequence>
<proteinExistence type="predicted"/>
<evidence type="ECO:0000313" key="3">
    <source>
        <dbReference type="Proteomes" id="UP000266723"/>
    </source>
</evidence>
<keyword evidence="3" id="KW-1185">Reference proteome</keyword>
<protein>
    <recommendedName>
        <fullName evidence="1">KIB1-4 beta-propeller domain-containing protein</fullName>
    </recommendedName>
</protein>
<reference evidence="2 3" key="1">
    <citation type="journal article" date="2020" name="BMC Genomics">
        <title>Intraspecific diversification of the crop wild relative Brassica cretica Lam. using demographic model selection.</title>
        <authorList>
            <person name="Kioukis A."/>
            <person name="Michalopoulou V.A."/>
            <person name="Briers L."/>
            <person name="Pirintsos S."/>
            <person name="Studholme D.J."/>
            <person name="Pavlidis P."/>
            <person name="Sarris P.F."/>
        </authorList>
    </citation>
    <scope>NUCLEOTIDE SEQUENCE [LARGE SCALE GENOMIC DNA]</scope>
    <source>
        <strain evidence="3">cv. PFS-1207/04</strain>
    </source>
</reference>
<organism evidence="2 3">
    <name type="scientific">Brassica cretica</name>
    <name type="common">Mustard</name>
    <dbReference type="NCBI Taxonomy" id="69181"/>
    <lineage>
        <taxon>Eukaryota</taxon>
        <taxon>Viridiplantae</taxon>
        <taxon>Streptophyta</taxon>
        <taxon>Embryophyta</taxon>
        <taxon>Tracheophyta</taxon>
        <taxon>Spermatophyta</taxon>
        <taxon>Magnoliopsida</taxon>
        <taxon>eudicotyledons</taxon>
        <taxon>Gunneridae</taxon>
        <taxon>Pentapetalae</taxon>
        <taxon>rosids</taxon>
        <taxon>malvids</taxon>
        <taxon>Brassicales</taxon>
        <taxon>Brassicaceae</taxon>
        <taxon>Brassiceae</taxon>
        <taxon>Brassica</taxon>
    </lineage>
</organism>